<evidence type="ECO:0000256" key="1">
    <source>
        <dbReference type="SAM" id="SignalP"/>
    </source>
</evidence>
<feature type="signal peptide" evidence="1">
    <location>
        <begin position="1"/>
        <end position="18"/>
    </location>
</feature>
<evidence type="ECO:0008006" key="4">
    <source>
        <dbReference type="Google" id="ProtNLM"/>
    </source>
</evidence>
<comment type="caution">
    <text evidence="2">The sequence shown here is derived from an EMBL/GenBank/DDBJ whole genome shotgun (WGS) entry which is preliminary data.</text>
</comment>
<dbReference type="AlphaFoldDB" id="A0AA39J442"/>
<protein>
    <recommendedName>
        <fullName evidence="4">Secreted protein</fullName>
    </recommendedName>
</protein>
<dbReference type="EMBL" id="JAUEPT010000060">
    <property type="protein sequence ID" value="KAK0435713.1"/>
    <property type="molecule type" value="Genomic_DNA"/>
</dbReference>
<keyword evidence="1" id="KW-0732">Signal</keyword>
<dbReference type="Proteomes" id="UP001175226">
    <property type="component" value="Unassembled WGS sequence"/>
</dbReference>
<organism evidence="2 3">
    <name type="scientific">Armillaria borealis</name>
    <dbReference type="NCBI Taxonomy" id="47425"/>
    <lineage>
        <taxon>Eukaryota</taxon>
        <taxon>Fungi</taxon>
        <taxon>Dikarya</taxon>
        <taxon>Basidiomycota</taxon>
        <taxon>Agaricomycotina</taxon>
        <taxon>Agaricomycetes</taxon>
        <taxon>Agaricomycetidae</taxon>
        <taxon>Agaricales</taxon>
        <taxon>Marasmiineae</taxon>
        <taxon>Physalacriaceae</taxon>
        <taxon>Armillaria</taxon>
    </lineage>
</organism>
<proteinExistence type="predicted"/>
<accession>A0AA39J442</accession>
<evidence type="ECO:0000313" key="2">
    <source>
        <dbReference type="EMBL" id="KAK0435713.1"/>
    </source>
</evidence>
<reference evidence="2" key="1">
    <citation type="submission" date="2023-06" db="EMBL/GenBank/DDBJ databases">
        <authorList>
            <consortium name="Lawrence Berkeley National Laboratory"/>
            <person name="Ahrendt S."/>
            <person name="Sahu N."/>
            <person name="Indic B."/>
            <person name="Wong-Bajracharya J."/>
            <person name="Merenyi Z."/>
            <person name="Ke H.-M."/>
            <person name="Monk M."/>
            <person name="Kocsube S."/>
            <person name="Drula E."/>
            <person name="Lipzen A."/>
            <person name="Balint B."/>
            <person name="Henrissat B."/>
            <person name="Andreopoulos B."/>
            <person name="Martin F.M."/>
            <person name="Harder C.B."/>
            <person name="Rigling D."/>
            <person name="Ford K.L."/>
            <person name="Foster G.D."/>
            <person name="Pangilinan J."/>
            <person name="Papanicolaou A."/>
            <person name="Barry K."/>
            <person name="LaButti K."/>
            <person name="Viragh M."/>
            <person name="Koriabine M."/>
            <person name="Yan M."/>
            <person name="Riley R."/>
            <person name="Champramary S."/>
            <person name="Plett K.L."/>
            <person name="Tsai I.J."/>
            <person name="Slot J."/>
            <person name="Sipos G."/>
            <person name="Plett J."/>
            <person name="Nagy L.G."/>
            <person name="Grigoriev I.V."/>
        </authorList>
    </citation>
    <scope>NUCLEOTIDE SEQUENCE</scope>
    <source>
        <strain evidence="2">FPL87.14</strain>
    </source>
</reference>
<sequence>MQWRHLSFWRWPVSFSYSAPCDTTGLYACICSFSLALICTQGTTEPVAAVSARTIINSSHSAVLQLEDSCYEFLPSECGTYILLLCFNILEYVRLM</sequence>
<keyword evidence="3" id="KW-1185">Reference proteome</keyword>
<gene>
    <name evidence="2" type="ORF">EV421DRAFT_1213438</name>
</gene>
<feature type="chain" id="PRO_5041289856" description="Secreted protein" evidence="1">
    <location>
        <begin position="19"/>
        <end position="96"/>
    </location>
</feature>
<evidence type="ECO:0000313" key="3">
    <source>
        <dbReference type="Proteomes" id="UP001175226"/>
    </source>
</evidence>
<name>A0AA39J442_9AGAR</name>